<evidence type="ECO:0000256" key="1">
    <source>
        <dbReference type="SAM" id="MobiDB-lite"/>
    </source>
</evidence>
<dbReference type="Proteomes" id="UP000037020">
    <property type="component" value="Unassembled WGS sequence"/>
</dbReference>
<sequence length="104" mass="10570">GPLASVAVGGASDGNFTAGVGTPTLDGLGAVGGGAHADHEHVVVAELPRRTALLTALLRDVLGRPDGEYGSNCARGAHDTHDRHSTHSTPDTNVTHDKEDDSRG</sequence>
<dbReference type="Pfam" id="PF01546">
    <property type="entry name" value="Peptidase_M20"/>
    <property type="match status" value="1"/>
</dbReference>
<dbReference type="InterPro" id="IPR002933">
    <property type="entry name" value="Peptidase_M20"/>
</dbReference>
<feature type="compositionally biased region" description="Basic and acidic residues" evidence="1">
    <location>
        <begin position="94"/>
        <end position="104"/>
    </location>
</feature>
<dbReference type="Gene3D" id="3.40.630.10">
    <property type="entry name" value="Zn peptidases"/>
    <property type="match status" value="1"/>
</dbReference>
<name>A0ABR5IY35_9ACTN</name>
<proteinExistence type="predicted"/>
<organism evidence="2 3">
    <name type="scientific">Streptomyces varsoviensis</name>
    <dbReference type="NCBI Taxonomy" id="67373"/>
    <lineage>
        <taxon>Bacteria</taxon>
        <taxon>Bacillati</taxon>
        <taxon>Actinomycetota</taxon>
        <taxon>Actinomycetes</taxon>
        <taxon>Kitasatosporales</taxon>
        <taxon>Streptomycetaceae</taxon>
        <taxon>Streptomyces</taxon>
    </lineage>
</organism>
<feature type="region of interest" description="Disordered" evidence="1">
    <location>
        <begin position="65"/>
        <end position="104"/>
    </location>
</feature>
<gene>
    <name evidence="2" type="ORF">ADK38_33405</name>
</gene>
<feature type="compositionally biased region" description="Basic and acidic residues" evidence="1">
    <location>
        <begin position="76"/>
        <end position="85"/>
    </location>
</feature>
<dbReference type="EMBL" id="LGUT01003083">
    <property type="protein sequence ID" value="KOG86017.1"/>
    <property type="molecule type" value="Genomic_DNA"/>
</dbReference>
<accession>A0ABR5IY35</accession>
<protein>
    <recommendedName>
        <fullName evidence="4">Peptidase M20 dimerisation domain-containing protein</fullName>
    </recommendedName>
</protein>
<keyword evidence="3" id="KW-1185">Reference proteome</keyword>
<feature type="non-terminal residue" evidence="2">
    <location>
        <position position="1"/>
    </location>
</feature>
<evidence type="ECO:0000313" key="2">
    <source>
        <dbReference type="EMBL" id="KOG86017.1"/>
    </source>
</evidence>
<evidence type="ECO:0008006" key="4">
    <source>
        <dbReference type="Google" id="ProtNLM"/>
    </source>
</evidence>
<dbReference type="SUPFAM" id="SSF53187">
    <property type="entry name" value="Zn-dependent exopeptidases"/>
    <property type="match status" value="1"/>
</dbReference>
<reference evidence="2 3" key="1">
    <citation type="submission" date="2015-07" db="EMBL/GenBank/DDBJ databases">
        <authorList>
            <person name="Ju K.-S."/>
            <person name="Doroghazi J.R."/>
            <person name="Metcalf W.W."/>
        </authorList>
    </citation>
    <scope>NUCLEOTIDE SEQUENCE [LARGE SCALE GENOMIC DNA]</scope>
    <source>
        <strain evidence="2 3">NRRL B-3589</strain>
    </source>
</reference>
<comment type="caution">
    <text evidence="2">The sequence shown here is derived from an EMBL/GenBank/DDBJ whole genome shotgun (WGS) entry which is preliminary data.</text>
</comment>
<evidence type="ECO:0000313" key="3">
    <source>
        <dbReference type="Proteomes" id="UP000037020"/>
    </source>
</evidence>